<organism evidence="2 3">
    <name type="scientific">Candidatus Coprovicinus avistercoris</name>
    <dbReference type="NCBI Taxonomy" id="2840754"/>
    <lineage>
        <taxon>Bacteria</taxon>
        <taxon>Bacillati</taxon>
        <taxon>Actinomycetota</taxon>
        <taxon>Coriobacteriia</taxon>
        <taxon>Coriobacteriales</taxon>
        <taxon>Coriobacteriaceae</taxon>
        <taxon>Coriobacteriaceae incertae sedis</taxon>
        <taxon>Candidatus Coprovicinus</taxon>
    </lineage>
</organism>
<dbReference type="Proteomes" id="UP000824078">
    <property type="component" value="Unassembled WGS sequence"/>
</dbReference>
<reference evidence="2" key="2">
    <citation type="journal article" date="2021" name="PeerJ">
        <title>Extensive microbial diversity within the chicken gut microbiome revealed by metagenomics and culture.</title>
        <authorList>
            <person name="Gilroy R."/>
            <person name="Ravi A."/>
            <person name="Getino M."/>
            <person name="Pursley I."/>
            <person name="Horton D.L."/>
            <person name="Alikhan N.F."/>
            <person name="Baker D."/>
            <person name="Gharbi K."/>
            <person name="Hall N."/>
            <person name="Watson M."/>
            <person name="Adriaenssens E.M."/>
            <person name="Foster-Nyarko E."/>
            <person name="Jarju S."/>
            <person name="Secka A."/>
            <person name="Antonio M."/>
            <person name="Oren A."/>
            <person name="Chaudhuri R.R."/>
            <person name="La Ragione R."/>
            <person name="Hildebrand F."/>
            <person name="Pallen M.J."/>
        </authorList>
    </citation>
    <scope>NUCLEOTIDE SEQUENCE</scope>
    <source>
        <strain evidence="2">ChiHjej12B11-29160</strain>
    </source>
</reference>
<evidence type="ECO:0000313" key="3">
    <source>
        <dbReference type="Proteomes" id="UP000824078"/>
    </source>
</evidence>
<protein>
    <submittedName>
        <fullName evidence="2">Esterase family protein</fullName>
    </submittedName>
</protein>
<feature type="compositionally biased region" description="Low complexity" evidence="1">
    <location>
        <begin position="395"/>
        <end position="425"/>
    </location>
</feature>
<dbReference type="InterPro" id="IPR029058">
    <property type="entry name" value="AB_hydrolase_fold"/>
</dbReference>
<name>A0A9D1HWX8_9ACTN</name>
<sequence length="425" mass="45744">MKKDQILQNSVNLKREMHVTVHGEAGYPIIVFPSQNAMASNWEDFGMIDVLADYLESNQIQLFCLDSVDAETWSNTNGNNEQRAETQEAYYRYVCDEVVPLVHQTNGSQLRPLLAGTSLGATQAVILMLRRPDLFQGCIALSGTYDSADFFGDWMNETLYLNAPTTFLPNMASDHPYVDLYNKRQIILCAGQGAWEDESVRTQGLLDAAFRDKGIDAWCDYWGDDVSHDWPWWHKQIRYFLPLVLDKVPAESAEQTPATKEEIPVSTEPAKAAQKAAAKAAAVMATPAPAPATKPVTKPTAKKTSKKATSASSTQKSSTTKAATAKTTTSKTGAAKKTTASTSKTTAAKSSSTKKTSPAKKSVTTKTATASKAKSAAKVSSSVAKTTATEKKTTKTAAKPAGTATTKTTAAKRTATKKSSGTTSK</sequence>
<dbReference type="AlphaFoldDB" id="A0A9D1HWX8"/>
<dbReference type="PANTHER" id="PTHR48098:SF3">
    <property type="entry name" value="IRON(III) ENTEROBACTIN ESTERASE"/>
    <property type="match status" value="1"/>
</dbReference>
<feature type="compositionally biased region" description="Low complexity" evidence="1">
    <location>
        <begin position="307"/>
        <end position="387"/>
    </location>
</feature>
<dbReference type="Gene3D" id="3.40.50.1820">
    <property type="entry name" value="alpha/beta hydrolase"/>
    <property type="match status" value="1"/>
</dbReference>
<gene>
    <name evidence="2" type="ORF">IAD17_03850</name>
</gene>
<feature type="region of interest" description="Disordered" evidence="1">
    <location>
        <begin position="286"/>
        <end position="425"/>
    </location>
</feature>
<dbReference type="SUPFAM" id="SSF53474">
    <property type="entry name" value="alpha/beta-Hydrolases"/>
    <property type="match status" value="1"/>
</dbReference>
<evidence type="ECO:0000256" key="1">
    <source>
        <dbReference type="SAM" id="MobiDB-lite"/>
    </source>
</evidence>
<dbReference type="PANTHER" id="PTHR48098">
    <property type="entry name" value="ENTEROCHELIN ESTERASE-RELATED"/>
    <property type="match status" value="1"/>
</dbReference>
<dbReference type="Pfam" id="PF00756">
    <property type="entry name" value="Esterase"/>
    <property type="match status" value="1"/>
</dbReference>
<dbReference type="EMBL" id="DVMQ01000013">
    <property type="protein sequence ID" value="HIU24034.1"/>
    <property type="molecule type" value="Genomic_DNA"/>
</dbReference>
<dbReference type="InterPro" id="IPR050583">
    <property type="entry name" value="Mycobacterial_A85_antigen"/>
</dbReference>
<evidence type="ECO:0000313" key="2">
    <source>
        <dbReference type="EMBL" id="HIU24034.1"/>
    </source>
</evidence>
<reference evidence="2" key="1">
    <citation type="submission" date="2020-10" db="EMBL/GenBank/DDBJ databases">
        <authorList>
            <person name="Gilroy R."/>
        </authorList>
    </citation>
    <scope>NUCLEOTIDE SEQUENCE</scope>
    <source>
        <strain evidence="2">ChiHjej12B11-29160</strain>
    </source>
</reference>
<dbReference type="InterPro" id="IPR000801">
    <property type="entry name" value="Esterase-like"/>
</dbReference>
<accession>A0A9D1HWX8</accession>
<feature type="compositionally biased region" description="Low complexity" evidence="1">
    <location>
        <begin position="286"/>
        <end position="299"/>
    </location>
</feature>
<comment type="caution">
    <text evidence="2">The sequence shown here is derived from an EMBL/GenBank/DDBJ whole genome shotgun (WGS) entry which is preliminary data.</text>
</comment>
<proteinExistence type="predicted"/>